<sequence length="88" mass="9100">MHDGIILGVAVADAGTDAFGQVLEKVTAQGDINDLQAAADAEHRDTLGDGLARQSNLSGVAVWVHGIDAVVTWRTVKIGRDIAAAGEH</sequence>
<dbReference type="Proteomes" id="UP000093129">
    <property type="component" value="Unassembled WGS sequence"/>
</dbReference>
<reference evidence="1 2" key="1">
    <citation type="submission" date="2016-07" db="EMBL/GenBank/DDBJ databases">
        <title>Draft genome of a psychrotolerant acidophile Acidithiobacillus ferrivorans strain YL15.</title>
        <authorList>
            <person name="Peng T."/>
            <person name="Ma L."/>
            <person name="Nan M."/>
            <person name="An N."/>
            <person name="Wang M."/>
            <person name="Qiu G."/>
            <person name="Zeng W."/>
        </authorList>
    </citation>
    <scope>NUCLEOTIDE SEQUENCE [LARGE SCALE GENOMIC DNA]</scope>
    <source>
        <strain evidence="1 2">YL15</strain>
    </source>
</reference>
<evidence type="ECO:0000313" key="2">
    <source>
        <dbReference type="Proteomes" id="UP000093129"/>
    </source>
</evidence>
<dbReference type="AlphaFoldDB" id="A0A1B9BY57"/>
<comment type="caution">
    <text evidence="1">The sequence shown here is derived from an EMBL/GenBank/DDBJ whole genome shotgun (WGS) entry which is preliminary data.</text>
</comment>
<name>A0A1B9BY57_9PROT</name>
<organism evidence="1 2">
    <name type="scientific">Acidithiobacillus ferrivorans</name>
    <dbReference type="NCBI Taxonomy" id="160808"/>
    <lineage>
        <taxon>Bacteria</taxon>
        <taxon>Pseudomonadati</taxon>
        <taxon>Pseudomonadota</taxon>
        <taxon>Acidithiobacillia</taxon>
        <taxon>Acidithiobacillales</taxon>
        <taxon>Acidithiobacillaceae</taxon>
        <taxon>Acidithiobacillus</taxon>
    </lineage>
</organism>
<proteinExistence type="predicted"/>
<dbReference type="EMBL" id="MASQ01000092">
    <property type="protein sequence ID" value="OCB02610.1"/>
    <property type="molecule type" value="Genomic_DNA"/>
</dbReference>
<protein>
    <submittedName>
        <fullName evidence="1">Uncharacterized protein</fullName>
    </submittedName>
</protein>
<accession>A0A1B9BY57</accession>
<gene>
    <name evidence="1" type="ORF">BBC27_12365</name>
</gene>
<evidence type="ECO:0000313" key="1">
    <source>
        <dbReference type="EMBL" id="OCB02610.1"/>
    </source>
</evidence>